<dbReference type="InterPro" id="IPR008207">
    <property type="entry name" value="Sig_transdc_His_kin_Hpt_dom"/>
</dbReference>
<evidence type="ECO:0000256" key="3">
    <source>
        <dbReference type="ARBA" id="ARBA00021495"/>
    </source>
</evidence>
<dbReference type="InterPro" id="IPR037006">
    <property type="entry name" value="CheA-like_homodim_sf"/>
</dbReference>
<dbReference type="CDD" id="cd00088">
    <property type="entry name" value="HPT"/>
    <property type="match status" value="1"/>
</dbReference>
<dbReference type="Gene3D" id="1.20.120.160">
    <property type="entry name" value="HPT domain"/>
    <property type="match status" value="1"/>
</dbReference>
<protein>
    <recommendedName>
        <fullName evidence="3">Chemotaxis protein CheA</fullName>
        <ecNumber evidence="2">2.7.13.3</ecNumber>
    </recommendedName>
</protein>
<dbReference type="SUPFAM" id="SSF55874">
    <property type="entry name" value="ATPase domain of HSP90 chaperone/DNA topoisomerase II/histidine kinase"/>
    <property type="match status" value="1"/>
</dbReference>
<dbReference type="GO" id="GO:0000155">
    <property type="term" value="F:phosphorelay sensor kinase activity"/>
    <property type="evidence" value="ECO:0007669"/>
    <property type="project" value="InterPro"/>
</dbReference>
<dbReference type="InterPro" id="IPR036641">
    <property type="entry name" value="HPT_dom_sf"/>
</dbReference>
<dbReference type="EMBL" id="QXDC01000002">
    <property type="protein sequence ID" value="RIA45627.1"/>
    <property type="molecule type" value="Genomic_DNA"/>
</dbReference>
<dbReference type="GO" id="GO:0006935">
    <property type="term" value="P:chemotaxis"/>
    <property type="evidence" value="ECO:0007669"/>
    <property type="project" value="InterPro"/>
</dbReference>
<dbReference type="SMART" id="SM00073">
    <property type="entry name" value="HPT"/>
    <property type="match status" value="1"/>
</dbReference>
<dbReference type="InterPro" id="IPR004105">
    <property type="entry name" value="CheA-like_dim"/>
</dbReference>
<keyword evidence="4 9" id="KW-0597">Phosphoprotein</keyword>
<evidence type="ECO:0000256" key="9">
    <source>
        <dbReference type="PROSITE-ProRule" id="PRU00110"/>
    </source>
</evidence>
<dbReference type="InterPro" id="IPR036097">
    <property type="entry name" value="HisK_dim/P_sf"/>
</dbReference>
<evidence type="ECO:0000313" key="11">
    <source>
        <dbReference type="EMBL" id="RIA45627.1"/>
    </source>
</evidence>
<dbReference type="Pfam" id="PF01627">
    <property type="entry name" value="Hpt"/>
    <property type="match status" value="1"/>
</dbReference>
<dbReference type="Pfam" id="PF02518">
    <property type="entry name" value="HATPase_c"/>
    <property type="match status" value="1"/>
</dbReference>
<dbReference type="EC" id="2.7.13.3" evidence="2"/>
<dbReference type="Gene3D" id="3.30.565.10">
    <property type="entry name" value="Histidine kinase-like ATPase, C-terminal domain"/>
    <property type="match status" value="1"/>
</dbReference>
<dbReference type="InterPro" id="IPR003594">
    <property type="entry name" value="HATPase_dom"/>
</dbReference>
<evidence type="ECO:0000256" key="5">
    <source>
        <dbReference type="ARBA" id="ARBA00022679"/>
    </source>
</evidence>
<dbReference type="PROSITE" id="PS50894">
    <property type="entry name" value="HPT"/>
    <property type="match status" value="1"/>
</dbReference>
<evidence type="ECO:0000256" key="4">
    <source>
        <dbReference type="ARBA" id="ARBA00022553"/>
    </source>
</evidence>
<comment type="caution">
    <text evidence="11">The sequence shown here is derived from an EMBL/GenBank/DDBJ whole genome shotgun (WGS) entry which is preliminary data.</text>
</comment>
<dbReference type="Gene3D" id="1.10.287.560">
    <property type="entry name" value="Histidine kinase CheA-like, homodimeric domain"/>
    <property type="match status" value="1"/>
</dbReference>
<sequence length="347" mass="38086">MDDLLQEFIAETRETLEALAGEVVAWEADPGNRDRLDAIFRFVHTVKGSCGFLDLPRLARLSHAAEDVLAAVRSGTRTPDRALVNAVLAIVDRIGEIVEAIDSGQALGDSGEDLLIAALDGSIDAAPTGTEAAPQPTARRAATRSVRLSVDLLDRMMSGMSDMVLARNELARRLRDDADPDPLVDASLERLSLTVAEMRDTVTRTRMQKIDALFSALPRMVRDTAASLGKSVSLSIEGADVELDREMIEMMRDPLGHIVRNALDHGIETPAERRAAGKRENGRLTVSARQSGNQIIIEFIDDGRGIDTDKLVRRLVENGVRTQRELRELTELQRLHLIFEPGLTTKD</sequence>
<keyword evidence="7" id="KW-0902">Two-component regulatory system</keyword>
<dbReference type="InterPro" id="IPR036890">
    <property type="entry name" value="HATPase_C_sf"/>
</dbReference>
<dbReference type="FunFam" id="3.30.565.10:FF:000016">
    <property type="entry name" value="Chemotaxis protein CheA, putative"/>
    <property type="match status" value="1"/>
</dbReference>
<dbReference type="GO" id="GO:0005737">
    <property type="term" value="C:cytoplasm"/>
    <property type="evidence" value="ECO:0007669"/>
    <property type="project" value="InterPro"/>
</dbReference>
<evidence type="ECO:0000256" key="7">
    <source>
        <dbReference type="ARBA" id="ARBA00023012"/>
    </source>
</evidence>
<comment type="function">
    <text evidence="8">Involved in the transmission of sensory signals from the chemoreceptors to the flagellar motors. CheA is autophosphorylated; it can transfer its phosphate group to either CheB or CheY.</text>
</comment>
<evidence type="ECO:0000256" key="1">
    <source>
        <dbReference type="ARBA" id="ARBA00000085"/>
    </source>
</evidence>
<keyword evidence="6 11" id="KW-0418">Kinase</keyword>
<dbReference type="PANTHER" id="PTHR43395">
    <property type="entry name" value="SENSOR HISTIDINE KINASE CHEA"/>
    <property type="match status" value="1"/>
</dbReference>
<evidence type="ECO:0000259" key="10">
    <source>
        <dbReference type="PROSITE" id="PS50894"/>
    </source>
</evidence>
<dbReference type="SUPFAM" id="SSF47226">
    <property type="entry name" value="Histidine-containing phosphotransfer domain, HPT domain"/>
    <property type="match status" value="1"/>
</dbReference>
<feature type="modified residue" description="Phosphohistidine" evidence="9">
    <location>
        <position position="44"/>
    </location>
</feature>
<organism evidence="11 12">
    <name type="scientific">Hephaestia caeni</name>
    <dbReference type="NCBI Taxonomy" id="645617"/>
    <lineage>
        <taxon>Bacteria</taxon>
        <taxon>Pseudomonadati</taxon>
        <taxon>Pseudomonadota</taxon>
        <taxon>Alphaproteobacteria</taxon>
        <taxon>Sphingomonadales</taxon>
        <taxon>Sphingomonadaceae</taxon>
        <taxon>Hephaestia</taxon>
    </lineage>
</organism>
<dbReference type="SMART" id="SM01231">
    <property type="entry name" value="H-kinase_dim"/>
    <property type="match status" value="1"/>
</dbReference>
<accession>A0A397PEN0</accession>
<comment type="catalytic activity">
    <reaction evidence="1">
        <text>ATP + protein L-histidine = ADP + protein N-phospho-L-histidine.</text>
        <dbReference type="EC" id="2.7.13.3"/>
    </reaction>
</comment>
<evidence type="ECO:0000256" key="6">
    <source>
        <dbReference type="ARBA" id="ARBA00022777"/>
    </source>
</evidence>
<evidence type="ECO:0000256" key="8">
    <source>
        <dbReference type="ARBA" id="ARBA00035100"/>
    </source>
</evidence>
<dbReference type="PANTHER" id="PTHR43395:SF1">
    <property type="entry name" value="CHEMOTAXIS PROTEIN CHEA"/>
    <property type="match status" value="1"/>
</dbReference>
<keyword evidence="12" id="KW-1185">Reference proteome</keyword>
<evidence type="ECO:0000313" key="12">
    <source>
        <dbReference type="Proteomes" id="UP000266568"/>
    </source>
</evidence>
<keyword evidence="5" id="KW-0808">Transferase</keyword>
<reference evidence="11 12" key="1">
    <citation type="submission" date="2018-08" db="EMBL/GenBank/DDBJ databases">
        <title>Genomic Encyclopedia of Type Strains, Phase IV (KMG-IV): sequencing the most valuable type-strain genomes for metagenomic binning, comparative biology and taxonomic classification.</title>
        <authorList>
            <person name="Goeker M."/>
        </authorList>
    </citation>
    <scope>NUCLEOTIDE SEQUENCE [LARGE SCALE GENOMIC DNA]</scope>
    <source>
        <strain evidence="11 12">DSM 25527</strain>
    </source>
</reference>
<feature type="domain" description="HPt" evidence="10">
    <location>
        <begin position="1"/>
        <end position="101"/>
    </location>
</feature>
<gene>
    <name evidence="11" type="ORF">DFR49_0149</name>
</gene>
<evidence type="ECO:0000256" key="2">
    <source>
        <dbReference type="ARBA" id="ARBA00012438"/>
    </source>
</evidence>
<dbReference type="AlphaFoldDB" id="A0A397PEN0"/>
<dbReference type="SUPFAM" id="SSF47384">
    <property type="entry name" value="Homodimeric domain of signal transducing histidine kinase"/>
    <property type="match status" value="1"/>
</dbReference>
<proteinExistence type="predicted"/>
<name>A0A397PEN0_9SPHN</name>
<dbReference type="InterPro" id="IPR051315">
    <property type="entry name" value="Bact_Chemotaxis_CheA"/>
</dbReference>
<dbReference type="Proteomes" id="UP000266568">
    <property type="component" value="Unassembled WGS sequence"/>
</dbReference>